<dbReference type="OrthoDB" id="9780095at2"/>
<keyword evidence="3" id="KW-1185">Reference proteome</keyword>
<dbReference type="Gene3D" id="3.40.50.150">
    <property type="entry name" value="Vaccinia Virus protein VP39"/>
    <property type="match status" value="1"/>
</dbReference>
<name>A0A1M5E0E8_9BACI</name>
<dbReference type="GO" id="GO:0008168">
    <property type="term" value="F:methyltransferase activity"/>
    <property type="evidence" value="ECO:0007669"/>
    <property type="project" value="UniProtKB-KW"/>
</dbReference>
<feature type="domain" description="Tellurite resistance methyltransferase TehB-like" evidence="1">
    <location>
        <begin position="21"/>
        <end position="140"/>
    </location>
</feature>
<evidence type="ECO:0000259" key="1">
    <source>
        <dbReference type="Pfam" id="PF03848"/>
    </source>
</evidence>
<dbReference type="InterPro" id="IPR029063">
    <property type="entry name" value="SAM-dependent_MTases_sf"/>
</dbReference>
<dbReference type="STRING" id="930117.SAMN05216225_100374"/>
<dbReference type="SUPFAM" id="SSF53335">
    <property type="entry name" value="S-adenosyl-L-methionine-dependent methyltransferases"/>
    <property type="match status" value="1"/>
</dbReference>
<dbReference type="RefSeq" id="WP_072888123.1">
    <property type="nucleotide sequence ID" value="NZ_FQVW01000003.1"/>
</dbReference>
<dbReference type="EMBL" id="FQVW01000003">
    <property type="protein sequence ID" value="SHF72584.1"/>
    <property type="molecule type" value="Genomic_DNA"/>
</dbReference>
<sequence>MKEYYYEKLLNINTKGKQSYQEKDFYHPYEPTPYRALEVLLEHVSINQDDCVVDFGCGKGRLNFYLHYFHHVNVTGVERDGNFYQQALDNLKNYKKVTKRNTEKVNFYNGIAEEYPISHQDNLFYFFNPFSITIFIKVLNNILLSYEQYKRDISIVLYYPSKDYIFYLEDNTILERKKEVIVPAYYEKDDSERFLIYGFPN</sequence>
<dbReference type="AlphaFoldDB" id="A0A1M5E0E8"/>
<dbReference type="Pfam" id="PF03848">
    <property type="entry name" value="TehB"/>
    <property type="match status" value="1"/>
</dbReference>
<accession>A0A1M5E0E8</accession>
<keyword evidence="2" id="KW-0489">Methyltransferase</keyword>
<reference evidence="2 3" key="1">
    <citation type="submission" date="2016-11" db="EMBL/GenBank/DDBJ databases">
        <authorList>
            <person name="Jaros S."/>
            <person name="Januszkiewicz K."/>
            <person name="Wedrychowicz H."/>
        </authorList>
    </citation>
    <scope>NUCLEOTIDE SEQUENCE [LARGE SCALE GENOMIC DNA]</scope>
    <source>
        <strain evidence="2 3">IBRC-M 10683</strain>
    </source>
</reference>
<gene>
    <name evidence="2" type="ORF">SAMN05216225_100374</name>
</gene>
<evidence type="ECO:0000313" key="3">
    <source>
        <dbReference type="Proteomes" id="UP000183988"/>
    </source>
</evidence>
<organism evidence="2 3">
    <name type="scientific">Ornithinibacillus halophilus</name>
    <dbReference type="NCBI Taxonomy" id="930117"/>
    <lineage>
        <taxon>Bacteria</taxon>
        <taxon>Bacillati</taxon>
        <taxon>Bacillota</taxon>
        <taxon>Bacilli</taxon>
        <taxon>Bacillales</taxon>
        <taxon>Bacillaceae</taxon>
        <taxon>Ornithinibacillus</taxon>
    </lineage>
</organism>
<dbReference type="GO" id="GO:0032259">
    <property type="term" value="P:methylation"/>
    <property type="evidence" value="ECO:0007669"/>
    <property type="project" value="UniProtKB-KW"/>
</dbReference>
<dbReference type="InterPro" id="IPR015985">
    <property type="entry name" value="TehB-like_dom"/>
</dbReference>
<evidence type="ECO:0000313" key="2">
    <source>
        <dbReference type="EMBL" id="SHF72584.1"/>
    </source>
</evidence>
<protein>
    <submittedName>
        <fullName evidence="2">Methyltransferase domain-containing protein</fullName>
    </submittedName>
</protein>
<keyword evidence="2" id="KW-0808">Transferase</keyword>
<dbReference type="Proteomes" id="UP000183988">
    <property type="component" value="Unassembled WGS sequence"/>
</dbReference>
<proteinExistence type="predicted"/>